<proteinExistence type="predicted"/>
<sequence length="153" mass="16641">MVNFKIVLFLFVNAYVFVCVSAAHLAVYDRRNEIQQREGGAGAAVEGLKALAAMGAVGGALYAASLKYNKLKDSIQHPRPRYMHEGSIMLNTPHLLLLPRTLDDMAMPVDSRAVAPERRISQASAKELSSMFKGIQIASAFTAIPIALWSASH</sequence>
<reference evidence="1" key="1">
    <citation type="submission" date="2016-04" db="EMBL/GenBank/DDBJ databases">
        <authorList>
            <person name="Nguyen H.D."/>
            <person name="Samba Siva P."/>
            <person name="Cullis J."/>
            <person name="Levesque C.A."/>
            <person name="Hambleton S."/>
        </authorList>
    </citation>
    <scope>NUCLEOTIDE SEQUENCE</scope>
    <source>
        <strain evidence="1">DAOMC 236416</strain>
    </source>
</reference>
<gene>
    <name evidence="1" type="ORF">A4X13_0g3443</name>
</gene>
<dbReference type="EMBL" id="LWDF02000193">
    <property type="protein sequence ID" value="KAE8254362.1"/>
    <property type="molecule type" value="Genomic_DNA"/>
</dbReference>
<evidence type="ECO:0000313" key="2">
    <source>
        <dbReference type="Proteomes" id="UP000077521"/>
    </source>
</evidence>
<name>A0A177TGL7_9BASI</name>
<accession>A0A177TGL7</accession>
<evidence type="ECO:0000313" key="1">
    <source>
        <dbReference type="EMBL" id="KAE8254362.1"/>
    </source>
</evidence>
<dbReference type="AlphaFoldDB" id="A0A177TGL7"/>
<organism evidence="1 2">
    <name type="scientific">Tilletia indica</name>
    <dbReference type="NCBI Taxonomy" id="43049"/>
    <lineage>
        <taxon>Eukaryota</taxon>
        <taxon>Fungi</taxon>
        <taxon>Dikarya</taxon>
        <taxon>Basidiomycota</taxon>
        <taxon>Ustilaginomycotina</taxon>
        <taxon>Exobasidiomycetes</taxon>
        <taxon>Tilletiales</taxon>
        <taxon>Tilletiaceae</taxon>
        <taxon>Tilletia</taxon>
    </lineage>
</organism>
<dbReference type="Proteomes" id="UP000077521">
    <property type="component" value="Unassembled WGS sequence"/>
</dbReference>
<reference evidence="1" key="2">
    <citation type="journal article" date="2019" name="IMA Fungus">
        <title>Genome sequencing and comparison of five Tilletia species to identify candidate genes for the detection of regulated species infecting wheat.</title>
        <authorList>
            <person name="Nguyen H.D.T."/>
            <person name="Sultana T."/>
            <person name="Kesanakurti P."/>
            <person name="Hambleton S."/>
        </authorList>
    </citation>
    <scope>NUCLEOTIDE SEQUENCE</scope>
    <source>
        <strain evidence="1">DAOMC 236416</strain>
    </source>
</reference>
<comment type="caution">
    <text evidence="1">The sequence shown here is derived from an EMBL/GenBank/DDBJ whole genome shotgun (WGS) entry which is preliminary data.</text>
</comment>
<protein>
    <submittedName>
        <fullName evidence="1">Uncharacterized protein</fullName>
    </submittedName>
</protein>
<keyword evidence="2" id="KW-1185">Reference proteome</keyword>